<organism evidence="3 4">
    <name type="scientific">Vibrio algicola</name>
    <dbReference type="NCBI Taxonomy" id="2662262"/>
    <lineage>
        <taxon>Bacteria</taxon>
        <taxon>Pseudomonadati</taxon>
        <taxon>Pseudomonadota</taxon>
        <taxon>Gammaproteobacteria</taxon>
        <taxon>Vibrionales</taxon>
        <taxon>Vibrionaceae</taxon>
        <taxon>Vibrio</taxon>
    </lineage>
</organism>
<gene>
    <name evidence="3" type="ORF">GFB47_10925</name>
</gene>
<evidence type="ECO:0000313" key="3">
    <source>
        <dbReference type="EMBL" id="QGA65858.1"/>
    </source>
</evidence>
<keyword evidence="1" id="KW-0472">Membrane</keyword>
<accession>A0A5Q0TFB2</accession>
<sequence length="162" mass="18378">MSTALFAFVGAIIIIGLASYAGFLLMQLKKQKQLIQIQQQHAIDQRNANIFENVHTLCMAGVQQQCDLAEIVIRVVCIMDYVQGDDRVDFAVDYPAINELYQVVKDMARGDDRQALDKKDRMKQTLARQKAESRLTETVLTELGQLKQNIQPLNNKIDIKVI</sequence>
<evidence type="ECO:0000256" key="1">
    <source>
        <dbReference type="SAM" id="Phobius"/>
    </source>
</evidence>
<evidence type="ECO:0000313" key="4">
    <source>
        <dbReference type="Proteomes" id="UP000348942"/>
    </source>
</evidence>
<dbReference type="RefSeq" id="WP_153447996.1">
    <property type="nucleotide sequence ID" value="NZ_CP045699.1"/>
</dbReference>
<keyword evidence="1" id="KW-1133">Transmembrane helix</keyword>
<feature type="domain" description="DUF2489" evidence="2">
    <location>
        <begin position="14"/>
        <end position="146"/>
    </location>
</feature>
<reference evidence="3 4" key="1">
    <citation type="submission" date="2019-10" db="EMBL/GenBank/DDBJ databases">
        <title>Vibrio sp. nov., isolated from Coralline algae surface.</title>
        <authorList>
            <person name="Geng Y."/>
            <person name="Zhang X."/>
        </authorList>
    </citation>
    <scope>NUCLEOTIDE SEQUENCE [LARGE SCALE GENOMIC DNA]</scope>
    <source>
        <strain evidence="3 4">SM1977</strain>
    </source>
</reference>
<keyword evidence="4" id="KW-1185">Reference proteome</keyword>
<feature type="transmembrane region" description="Helical" evidence="1">
    <location>
        <begin position="6"/>
        <end position="26"/>
    </location>
</feature>
<dbReference type="InterPro" id="IPR019617">
    <property type="entry name" value="DUF2489"/>
</dbReference>
<name>A0A5Q0TFB2_9VIBR</name>
<dbReference type="AlphaFoldDB" id="A0A5Q0TFB2"/>
<evidence type="ECO:0000259" key="2">
    <source>
        <dbReference type="Pfam" id="PF10675"/>
    </source>
</evidence>
<protein>
    <submittedName>
        <fullName evidence="3">DUF2489 domain-containing protein</fullName>
    </submittedName>
</protein>
<dbReference type="Pfam" id="PF10675">
    <property type="entry name" value="DUF2489"/>
    <property type="match status" value="1"/>
</dbReference>
<keyword evidence="1" id="KW-0812">Transmembrane</keyword>
<dbReference type="EMBL" id="CP045699">
    <property type="protein sequence ID" value="QGA65858.1"/>
    <property type="molecule type" value="Genomic_DNA"/>
</dbReference>
<dbReference type="Proteomes" id="UP000348942">
    <property type="component" value="Chromosome 1"/>
</dbReference>
<proteinExistence type="predicted"/>